<keyword evidence="10" id="KW-0456">Lyase</keyword>
<comment type="subcellular location">
    <subcellularLocation>
        <location evidence="1">Peroxisome</location>
    </subcellularLocation>
</comment>
<dbReference type="FunFam" id="3.40.50.720:FF:000410">
    <property type="entry name" value="Peroxisomal multifunctional beta-oxidation protein"/>
    <property type="match status" value="1"/>
</dbReference>
<keyword evidence="7" id="KW-0443">Lipid metabolism</keyword>
<dbReference type="UniPathway" id="UPA00659"/>
<dbReference type="Gene3D" id="3.40.50.720">
    <property type="entry name" value="NAD(P)-binding Rossmann-like Domain"/>
    <property type="match status" value="2"/>
</dbReference>
<name>A0A7D9CYS3_DEKBR</name>
<dbReference type="Proteomes" id="UP000478008">
    <property type="component" value="Unassembled WGS sequence"/>
</dbReference>
<dbReference type="GO" id="GO:0016853">
    <property type="term" value="F:isomerase activity"/>
    <property type="evidence" value="ECO:0007669"/>
    <property type="project" value="UniProtKB-KW"/>
</dbReference>
<gene>
    <name evidence="13" type="primary">FOX2</name>
    <name evidence="13" type="ORF">DEBR0S4_10462G</name>
</gene>
<keyword evidence="4" id="KW-0276">Fatty acid metabolism</keyword>
<keyword evidence="8" id="KW-0576">Peroxisome</keyword>
<sequence length="914" mass="100609">MEISNKISFKNQVVIITGGGGGLGKQYALNFAERGAKVVVNDLGGSLQGKGNSTKSADVVVNKIRSRGGIAVANYDNIVTNPEGILRTAIDNFGTVHILINNAGILKDASFKKMTEKQFRDVLDVHLNGSYKLTRACWSFFRNQKYGRVIMTASPAGLYGNFGQANYSAAKLGMVGLGETLAKEGIKYNIKVNIIAPLAKSRMTETIMPPDILKKLSPEKICPLVLTLASNSCPSSGNIYEVAAGLYAQIRWERSHGTYLKPDSSLTPEAILFKLPEVIDFTNEKPQHPTQLSNYNDIWSKTSILSSNNQGDMKIQSLHNKVVIITGAGSGLGRSHALLFAKYGAKVVVNDFKDPYTVVEEINKAGGIAIPAKFDVYSEADKIVQLAVKSYGTVHVLVNNAGILRDRSFLKMNNDEWNAVMNIHLLATFRLCKNVWPLFMKQGGGFIVNTTSTSGIYGNFGQANYAAAKAAILGFTRTLAIEGKKHHIFCNAIAPHAETAMTRTILQGSELGKFSPSQVSPIVVLLASEEAKGITGELFEIGAGWVGNTRWQRAKGAVSHEKNIPVEFVVNNWKDIVDYTKSFPVKTAQESAMMILDAVENDSKDDDSSTEDEEDDDDEEEEEGSKASDSYEYNEKTAIFYNLSVGAKANELKYTYENSSDFQIIPSFGVIPFMHLGGDALDFGNLLQGYDFSNLLHGEQYLKIYKHPIPTSGRLKTDMRPIAVLNKNKNGKHNVLLVIGYDSYAEVDGRKQLIFTNIASYFIRNSQSKDSKDHVYFKMENKFCVDKFKSPDRKPDFIGSYQSSREQAALYRLNGDMNPLHIDPTVATGAGFMKPILHGLCTFGISSKILVSKYGPFEEAKVRFTQAVYPGETVEVMAWKEGNVVIFRTKAVDRDIVVIDNAAVKLANKVQAKL</sequence>
<dbReference type="InterPro" id="IPR002347">
    <property type="entry name" value="SDR_fam"/>
</dbReference>
<dbReference type="InterPro" id="IPR051687">
    <property type="entry name" value="Peroxisomal_Beta-Oxidation"/>
</dbReference>
<dbReference type="GO" id="GO:0016491">
    <property type="term" value="F:oxidoreductase activity"/>
    <property type="evidence" value="ECO:0007669"/>
    <property type="project" value="UniProtKB-KW"/>
</dbReference>
<dbReference type="SMR" id="A0A7D9CYS3"/>
<dbReference type="InterPro" id="IPR057326">
    <property type="entry name" value="KR_dom"/>
</dbReference>
<dbReference type="PANTHER" id="PTHR45024">
    <property type="entry name" value="DEHYDROGENASES, SHORT CHAIN"/>
    <property type="match status" value="1"/>
</dbReference>
<keyword evidence="9" id="KW-0413">Isomerase</keyword>
<keyword evidence="14" id="KW-1185">Reference proteome</keyword>
<dbReference type="InterPro" id="IPR036291">
    <property type="entry name" value="NAD(P)-bd_dom_sf"/>
</dbReference>
<keyword evidence="6" id="KW-0560">Oxidoreductase</keyword>
<dbReference type="SUPFAM" id="SSF51735">
    <property type="entry name" value="NAD(P)-binding Rossmann-fold domains"/>
    <property type="match status" value="2"/>
</dbReference>
<dbReference type="PANTHER" id="PTHR45024:SF2">
    <property type="entry name" value="SCP2 DOMAIN-CONTAINING PROTEIN"/>
    <property type="match status" value="1"/>
</dbReference>
<evidence type="ECO:0000256" key="1">
    <source>
        <dbReference type="ARBA" id="ARBA00004275"/>
    </source>
</evidence>
<evidence type="ECO:0000313" key="13">
    <source>
        <dbReference type="EMBL" id="VUG19098.1"/>
    </source>
</evidence>
<dbReference type="CDD" id="cd05353">
    <property type="entry name" value="hydroxyacyl-CoA-like_DH_SDR_c-like"/>
    <property type="match status" value="1"/>
</dbReference>
<dbReference type="FunFam" id="3.40.50.720:FF:000084">
    <property type="entry name" value="Short-chain dehydrogenase reductase"/>
    <property type="match status" value="1"/>
</dbReference>
<dbReference type="PRINTS" id="PR00080">
    <property type="entry name" value="SDRFAMILY"/>
</dbReference>
<evidence type="ECO:0000256" key="9">
    <source>
        <dbReference type="ARBA" id="ARBA00023235"/>
    </source>
</evidence>
<keyword evidence="5" id="KW-0521">NADP</keyword>
<dbReference type="InterPro" id="IPR002539">
    <property type="entry name" value="MaoC-like_dom"/>
</dbReference>
<evidence type="ECO:0000256" key="6">
    <source>
        <dbReference type="ARBA" id="ARBA00023002"/>
    </source>
</evidence>
<accession>A0A7D9CYS3</accession>
<evidence type="ECO:0000259" key="12">
    <source>
        <dbReference type="SMART" id="SM00822"/>
    </source>
</evidence>
<dbReference type="GO" id="GO:0005777">
    <property type="term" value="C:peroxisome"/>
    <property type="evidence" value="ECO:0007669"/>
    <property type="project" value="UniProtKB-SubCell"/>
</dbReference>
<dbReference type="Pfam" id="PF00106">
    <property type="entry name" value="adh_short"/>
    <property type="match status" value="2"/>
</dbReference>
<evidence type="ECO:0000256" key="4">
    <source>
        <dbReference type="ARBA" id="ARBA00022832"/>
    </source>
</evidence>
<dbReference type="SUPFAM" id="SSF54637">
    <property type="entry name" value="Thioesterase/thiol ester dehydrase-isomerase"/>
    <property type="match status" value="2"/>
</dbReference>
<evidence type="ECO:0000256" key="7">
    <source>
        <dbReference type="ARBA" id="ARBA00023098"/>
    </source>
</evidence>
<dbReference type="InterPro" id="IPR029069">
    <property type="entry name" value="HotDog_dom_sf"/>
</dbReference>
<evidence type="ECO:0000256" key="5">
    <source>
        <dbReference type="ARBA" id="ARBA00022857"/>
    </source>
</evidence>
<protein>
    <submittedName>
        <fullName evidence="13">DEBR0S4_10462g1_1</fullName>
    </submittedName>
</protein>
<evidence type="ECO:0000256" key="11">
    <source>
        <dbReference type="SAM" id="MobiDB-lite"/>
    </source>
</evidence>
<dbReference type="InterPro" id="IPR020904">
    <property type="entry name" value="Sc_DH/Rdtase_CS"/>
</dbReference>
<dbReference type="SMART" id="SM00822">
    <property type="entry name" value="PKS_KR"/>
    <property type="match status" value="1"/>
</dbReference>
<dbReference type="Pfam" id="PF22622">
    <property type="entry name" value="MFE-2_hydrat-2_N"/>
    <property type="match status" value="1"/>
</dbReference>
<proteinExistence type="inferred from homology"/>
<dbReference type="CDD" id="cd03448">
    <property type="entry name" value="HDE_HSD"/>
    <property type="match status" value="1"/>
</dbReference>
<evidence type="ECO:0000256" key="3">
    <source>
        <dbReference type="ARBA" id="ARBA00006484"/>
    </source>
</evidence>
<feature type="region of interest" description="Disordered" evidence="11">
    <location>
        <begin position="599"/>
        <end position="630"/>
    </location>
</feature>
<dbReference type="Gene3D" id="3.10.129.10">
    <property type="entry name" value="Hotdog Thioesterase"/>
    <property type="match status" value="2"/>
</dbReference>
<dbReference type="Pfam" id="PF01575">
    <property type="entry name" value="MaoC_dehydratas"/>
    <property type="match status" value="1"/>
</dbReference>
<dbReference type="PROSITE" id="PS00061">
    <property type="entry name" value="ADH_SHORT"/>
    <property type="match status" value="2"/>
</dbReference>
<evidence type="ECO:0000256" key="8">
    <source>
        <dbReference type="ARBA" id="ARBA00023140"/>
    </source>
</evidence>
<dbReference type="GO" id="GO:0004300">
    <property type="term" value="F:enoyl-CoA hydratase activity"/>
    <property type="evidence" value="ECO:0007669"/>
    <property type="project" value="UniProtKB-ARBA"/>
</dbReference>
<comment type="similarity">
    <text evidence="3">Belongs to the short-chain dehydrogenases/reductases (SDR) family.</text>
</comment>
<comment type="pathway">
    <text evidence="2">Lipid metabolism; fatty acid beta-oxidation.</text>
</comment>
<reference evidence="13 14" key="1">
    <citation type="submission" date="2019-07" db="EMBL/GenBank/DDBJ databases">
        <authorList>
            <person name="Friedrich A."/>
            <person name="Schacherer J."/>
        </authorList>
    </citation>
    <scope>NUCLEOTIDE SEQUENCE [LARGE SCALE GENOMIC DNA]</scope>
</reference>
<dbReference type="EMBL" id="CABFWN010000004">
    <property type="protein sequence ID" value="VUG19098.1"/>
    <property type="molecule type" value="Genomic_DNA"/>
</dbReference>
<organism evidence="13 14">
    <name type="scientific">Dekkera bruxellensis</name>
    <name type="common">Brettanomyces custersii</name>
    <dbReference type="NCBI Taxonomy" id="5007"/>
    <lineage>
        <taxon>Eukaryota</taxon>
        <taxon>Fungi</taxon>
        <taxon>Dikarya</taxon>
        <taxon>Ascomycota</taxon>
        <taxon>Saccharomycotina</taxon>
        <taxon>Pichiomycetes</taxon>
        <taxon>Pichiales</taxon>
        <taxon>Pichiaceae</taxon>
        <taxon>Brettanomyces</taxon>
    </lineage>
</organism>
<dbReference type="GO" id="GO:0006635">
    <property type="term" value="P:fatty acid beta-oxidation"/>
    <property type="evidence" value="ECO:0007669"/>
    <property type="project" value="UniProtKB-UniPathway"/>
</dbReference>
<dbReference type="AlphaFoldDB" id="A0A7D9CYS3"/>
<evidence type="ECO:0000256" key="2">
    <source>
        <dbReference type="ARBA" id="ARBA00005005"/>
    </source>
</evidence>
<feature type="domain" description="Ketoreductase" evidence="12">
    <location>
        <begin position="321"/>
        <end position="496"/>
    </location>
</feature>
<evidence type="ECO:0000313" key="14">
    <source>
        <dbReference type="Proteomes" id="UP000478008"/>
    </source>
</evidence>
<evidence type="ECO:0000256" key="10">
    <source>
        <dbReference type="ARBA" id="ARBA00023239"/>
    </source>
</evidence>
<dbReference type="PRINTS" id="PR00081">
    <property type="entry name" value="GDHRDH"/>
</dbReference>
<feature type="compositionally biased region" description="Acidic residues" evidence="11">
    <location>
        <begin position="599"/>
        <end position="623"/>
    </location>
</feature>
<dbReference type="InterPro" id="IPR054357">
    <property type="entry name" value="MFE-2_N"/>
</dbReference>